<dbReference type="Pfam" id="PF13304">
    <property type="entry name" value="AAA_21"/>
    <property type="match status" value="1"/>
</dbReference>
<evidence type="ECO:0000313" key="2">
    <source>
        <dbReference type="EMBL" id="OAD19475.1"/>
    </source>
</evidence>
<gene>
    <name evidence="2" type="ORF">THIOM_004884</name>
</gene>
<dbReference type="InterPro" id="IPR003593">
    <property type="entry name" value="AAA+_ATPase"/>
</dbReference>
<name>A0A0A6P201_9GAMM</name>
<dbReference type="GO" id="GO:0016887">
    <property type="term" value="F:ATP hydrolysis activity"/>
    <property type="evidence" value="ECO:0007669"/>
    <property type="project" value="InterPro"/>
</dbReference>
<dbReference type="AlphaFoldDB" id="A0A0A6P201"/>
<feature type="domain" description="AAA+ ATPase" evidence="1">
    <location>
        <begin position="23"/>
        <end position="331"/>
    </location>
</feature>
<keyword evidence="3" id="KW-1185">Reference proteome</keyword>
<dbReference type="InterPro" id="IPR051396">
    <property type="entry name" value="Bact_Antivir_Def_Nuclease"/>
</dbReference>
<organism evidence="2 3">
    <name type="scientific">Candidatus Thiomargarita nelsonii</name>
    <dbReference type="NCBI Taxonomy" id="1003181"/>
    <lineage>
        <taxon>Bacteria</taxon>
        <taxon>Pseudomonadati</taxon>
        <taxon>Pseudomonadota</taxon>
        <taxon>Gammaproteobacteria</taxon>
        <taxon>Thiotrichales</taxon>
        <taxon>Thiotrichaceae</taxon>
        <taxon>Thiomargarita</taxon>
    </lineage>
</organism>
<dbReference type="SMART" id="SM00382">
    <property type="entry name" value="AAA"/>
    <property type="match status" value="1"/>
</dbReference>
<dbReference type="Gene3D" id="3.40.50.300">
    <property type="entry name" value="P-loop containing nucleotide triphosphate hydrolases"/>
    <property type="match status" value="2"/>
</dbReference>
<protein>
    <submittedName>
        <fullName evidence="2">ATPase-like protein</fullName>
    </submittedName>
</protein>
<dbReference type="InterPro" id="IPR027417">
    <property type="entry name" value="P-loop_NTPase"/>
</dbReference>
<dbReference type="GO" id="GO:0005524">
    <property type="term" value="F:ATP binding"/>
    <property type="evidence" value="ECO:0007669"/>
    <property type="project" value="InterPro"/>
</dbReference>
<sequence length="355" mass="40649">MYHFNHINIHQFRGFNNFNLENLGRINLLVGMNNAGKTSLLEAVSLYCRALDSMEWFATASRRGMRQPFAPPVIEALKWLFPQNREKSEILMKAQGHFPVREVRATFEELISSEVSMKMETETEFETQELIHGAEIKVIRSSETQAIDAETFRLWEKRHFIHTKKTLIEPVLPVSTIMPFSHRLEPIQIKQLTEAKKKDTVEHVLNLIRRIDPKIEALEILSNDGTQPSLYLRQTEIGLAPLNIFGEGLQRSLAIALSLSSTQNGILLIDELEAGIHTTILQTVFNWLIEACRDYNVQLIATTHSLEALDALLANIPENDSDEIVTYRLGTEGQIKRFGGNLLYRLRYERGLDVR</sequence>
<dbReference type="Proteomes" id="UP000076962">
    <property type="component" value="Unassembled WGS sequence"/>
</dbReference>
<dbReference type="PANTHER" id="PTHR43581:SF4">
    <property type="entry name" value="ATP_GTP PHOSPHATASE"/>
    <property type="match status" value="1"/>
</dbReference>
<reference evidence="2 3" key="1">
    <citation type="submission" date="2016-05" db="EMBL/GenBank/DDBJ databases">
        <title>Single-cell genome of chain-forming Candidatus Thiomargarita nelsonii and comparison to other large sulfur-oxidizing bacteria.</title>
        <authorList>
            <person name="Winkel M."/>
            <person name="Salman V."/>
            <person name="Woyke T."/>
            <person name="Schulz-Vogt H."/>
            <person name="Richter M."/>
            <person name="Flood B."/>
            <person name="Bailey J."/>
            <person name="Amann R."/>
            <person name="Mussmann M."/>
        </authorList>
    </citation>
    <scope>NUCLEOTIDE SEQUENCE [LARGE SCALE GENOMIC DNA]</scope>
    <source>
        <strain evidence="2 3">THI036</strain>
    </source>
</reference>
<dbReference type="InterPro" id="IPR003959">
    <property type="entry name" value="ATPase_AAA_core"/>
</dbReference>
<comment type="caution">
    <text evidence="2">The sequence shown here is derived from an EMBL/GenBank/DDBJ whole genome shotgun (WGS) entry which is preliminary data.</text>
</comment>
<dbReference type="EMBL" id="LUTY01002788">
    <property type="protein sequence ID" value="OAD19475.1"/>
    <property type="molecule type" value="Genomic_DNA"/>
</dbReference>
<evidence type="ECO:0000259" key="1">
    <source>
        <dbReference type="SMART" id="SM00382"/>
    </source>
</evidence>
<dbReference type="SUPFAM" id="SSF52540">
    <property type="entry name" value="P-loop containing nucleoside triphosphate hydrolases"/>
    <property type="match status" value="1"/>
</dbReference>
<accession>A0A0A6P201</accession>
<dbReference type="PANTHER" id="PTHR43581">
    <property type="entry name" value="ATP/GTP PHOSPHATASE"/>
    <property type="match status" value="1"/>
</dbReference>
<proteinExistence type="predicted"/>
<evidence type="ECO:0000313" key="3">
    <source>
        <dbReference type="Proteomes" id="UP000076962"/>
    </source>
</evidence>